<comment type="caution">
    <text evidence="2">The sequence shown here is derived from an EMBL/GenBank/DDBJ whole genome shotgun (WGS) entry which is preliminary data.</text>
</comment>
<gene>
    <name evidence="2" type="ORF">FJV41_35310</name>
</gene>
<evidence type="ECO:0000256" key="1">
    <source>
        <dbReference type="SAM" id="Phobius"/>
    </source>
</evidence>
<accession>A0A540WQF2</accession>
<keyword evidence="1" id="KW-0812">Transmembrane</keyword>
<reference evidence="2 3" key="1">
    <citation type="submission" date="2019-06" db="EMBL/GenBank/DDBJ databases">
        <authorList>
            <person name="Livingstone P."/>
            <person name="Whitworth D."/>
        </authorList>
    </citation>
    <scope>NUCLEOTIDE SEQUENCE [LARGE SCALE GENOMIC DNA]</scope>
    <source>
        <strain evidence="2 3">AM401</strain>
    </source>
</reference>
<keyword evidence="3" id="KW-1185">Reference proteome</keyword>
<name>A0A540WQF2_9BACT</name>
<feature type="transmembrane region" description="Helical" evidence="1">
    <location>
        <begin position="6"/>
        <end position="30"/>
    </location>
</feature>
<sequence>MPELKPLHVVLILAIVAIVALYVLGVGLGAKDESSRRESPTQSAQELRERFIKPEPVDATELAATCAFQEGVLVLPSGGSCRVDVKASDTRMRSLEVVPRPLSVVRVSLASRGKPSVPAKFDPLKEAKKLDVAKEGADLEVTCLSAPPQRPICELGLR</sequence>
<dbReference type="AlphaFoldDB" id="A0A540WQF2"/>
<evidence type="ECO:0000313" key="3">
    <source>
        <dbReference type="Proteomes" id="UP000315369"/>
    </source>
</evidence>
<dbReference type="EMBL" id="VIFM01000201">
    <property type="protein sequence ID" value="TQF11243.1"/>
    <property type="molecule type" value="Genomic_DNA"/>
</dbReference>
<evidence type="ECO:0000313" key="2">
    <source>
        <dbReference type="EMBL" id="TQF11243.1"/>
    </source>
</evidence>
<dbReference type="Proteomes" id="UP000315369">
    <property type="component" value="Unassembled WGS sequence"/>
</dbReference>
<protein>
    <submittedName>
        <fullName evidence="2">Uncharacterized protein</fullName>
    </submittedName>
</protein>
<keyword evidence="1" id="KW-0472">Membrane</keyword>
<organism evidence="2 3">
    <name type="scientific">Myxococcus llanfairpwllgwyngyllgogerychwyrndrobwllllantysiliogogogochensis</name>
    <dbReference type="NCBI Taxonomy" id="2590453"/>
    <lineage>
        <taxon>Bacteria</taxon>
        <taxon>Pseudomonadati</taxon>
        <taxon>Myxococcota</taxon>
        <taxon>Myxococcia</taxon>
        <taxon>Myxococcales</taxon>
        <taxon>Cystobacterineae</taxon>
        <taxon>Myxococcaceae</taxon>
        <taxon>Myxococcus</taxon>
    </lineage>
</organism>
<dbReference type="RefSeq" id="WP_141647004.1">
    <property type="nucleotide sequence ID" value="NZ_VIFM01000201.1"/>
</dbReference>
<proteinExistence type="predicted"/>
<keyword evidence="1" id="KW-1133">Transmembrane helix</keyword>